<dbReference type="OrthoDB" id="9770771at2"/>
<evidence type="ECO:0000313" key="5">
    <source>
        <dbReference type="EMBL" id="OPC76626.1"/>
    </source>
</evidence>
<dbReference type="SUPFAM" id="SSF56091">
    <property type="entry name" value="DNA ligase/mRNA capping enzyme, catalytic domain"/>
    <property type="match status" value="1"/>
</dbReference>
<keyword evidence="2" id="KW-0436">Ligase</keyword>
<dbReference type="CDD" id="cd07905">
    <property type="entry name" value="Adenylation_DNA_ligase_LigC"/>
    <property type="match status" value="1"/>
</dbReference>
<reference evidence="5 6" key="1">
    <citation type="submission" date="2017-03" db="EMBL/GenBank/DDBJ databases">
        <title>Draft genome sequence of Streptomyces scabrisporus NF3, endophyte isolated from Amphipterygium adstringens.</title>
        <authorList>
            <person name="Vazquez M."/>
            <person name="Ceapa C.D."/>
            <person name="Rodriguez Luna D."/>
            <person name="Sanchez Esquivel S."/>
        </authorList>
    </citation>
    <scope>NUCLEOTIDE SEQUENCE [LARGE SCALE GENOMIC DNA]</scope>
    <source>
        <strain evidence="5 6">NF3</strain>
    </source>
</reference>
<dbReference type="Gene3D" id="3.30.470.30">
    <property type="entry name" value="DNA ligase/mRNA capping enzyme"/>
    <property type="match status" value="1"/>
</dbReference>
<accession>A0A1T3NIB5</accession>
<dbReference type="STRING" id="159449.B4N89_44860"/>
<dbReference type="PANTHER" id="PTHR45674">
    <property type="entry name" value="DNA LIGASE 1/3 FAMILY MEMBER"/>
    <property type="match status" value="1"/>
</dbReference>
<evidence type="ECO:0000256" key="2">
    <source>
        <dbReference type="ARBA" id="ARBA00022598"/>
    </source>
</evidence>
<dbReference type="InterPro" id="IPR050191">
    <property type="entry name" value="ATP-dep_DNA_ligase"/>
</dbReference>
<comment type="caution">
    <text evidence="5">The sequence shown here is derived from an EMBL/GenBank/DDBJ whole genome shotgun (WGS) entry which is preliminary data.</text>
</comment>
<dbReference type="PROSITE" id="PS50160">
    <property type="entry name" value="DNA_LIGASE_A3"/>
    <property type="match status" value="1"/>
</dbReference>
<dbReference type="RefSeq" id="WP_078982465.1">
    <property type="nucleotide sequence ID" value="NZ_MWQN01000005.1"/>
</dbReference>
<evidence type="ECO:0000313" key="6">
    <source>
        <dbReference type="Proteomes" id="UP000190037"/>
    </source>
</evidence>
<dbReference type="Pfam" id="PF01068">
    <property type="entry name" value="DNA_ligase_A_M"/>
    <property type="match status" value="1"/>
</dbReference>
<dbReference type="InterPro" id="IPR012340">
    <property type="entry name" value="NA-bd_OB-fold"/>
</dbReference>
<name>A0A1T3NIB5_9ACTN</name>
<dbReference type="InterPro" id="IPR012310">
    <property type="entry name" value="DNA_ligase_ATP-dep_cent"/>
</dbReference>
<evidence type="ECO:0000256" key="1">
    <source>
        <dbReference type="ARBA" id="ARBA00007572"/>
    </source>
</evidence>
<dbReference type="SUPFAM" id="SSF50249">
    <property type="entry name" value="Nucleic acid-binding proteins"/>
    <property type="match status" value="1"/>
</dbReference>
<sequence length="331" mass="36836">MTITVPPDPILAAPIESLPLEGVFEPKWDGFRAFVLRSVGGPARVVSRRGTVLSDVFPDIAGAADRDLPDVDLVLDGELVVWSDGRLAFDALQRRMNRTRIAARRLARELPAHYVAFDVLHLDRNLMPLPYTDRRAALEELFAEYALGPPWTLCPATTDRALAERWIREWAPAGLEGLLIKDPSSPYLPGSRSRWWKYRLRDTTEAVVGAVAGSLERPTTVLFGRFDAGGTLRFVGRSTTLDRRVQALLAERLTPGAPDHPWHGHSFSPAWGSREKHPMVPVDPVLVAEIAVDTAFDDGKWRHPIRLLRIREDMAPEDVPAFGEQDRPAAG</sequence>
<dbReference type="GO" id="GO:0006281">
    <property type="term" value="P:DNA repair"/>
    <property type="evidence" value="ECO:0007669"/>
    <property type="project" value="InterPro"/>
</dbReference>
<comment type="similarity">
    <text evidence="1">Belongs to the ATP-dependent DNA ligase family.</text>
</comment>
<proteinExistence type="inferred from homology"/>
<dbReference type="GO" id="GO:0003910">
    <property type="term" value="F:DNA ligase (ATP) activity"/>
    <property type="evidence" value="ECO:0007669"/>
    <property type="project" value="UniProtKB-EC"/>
</dbReference>
<evidence type="ECO:0000259" key="4">
    <source>
        <dbReference type="PROSITE" id="PS50160"/>
    </source>
</evidence>
<dbReference type="InterPro" id="IPR044117">
    <property type="entry name" value="OBF_LigC-like"/>
</dbReference>
<gene>
    <name evidence="5" type="ORF">B4N89_44860</name>
</gene>
<protein>
    <recommendedName>
        <fullName evidence="4">ATP-dependent DNA ligase family profile domain-containing protein</fullName>
    </recommendedName>
</protein>
<dbReference type="EMBL" id="MWQN01000005">
    <property type="protein sequence ID" value="OPC76626.1"/>
    <property type="molecule type" value="Genomic_DNA"/>
</dbReference>
<dbReference type="AlphaFoldDB" id="A0A1T3NIB5"/>
<dbReference type="PANTHER" id="PTHR45674:SF4">
    <property type="entry name" value="DNA LIGASE 1"/>
    <property type="match status" value="1"/>
</dbReference>
<dbReference type="GO" id="GO:0005524">
    <property type="term" value="F:ATP binding"/>
    <property type="evidence" value="ECO:0007669"/>
    <property type="project" value="InterPro"/>
</dbReference>
<organism evidence="5 6">
    <name type="scientific">Embleya scabrispora</name>
    <dbReference type="NCBI Taxonomy" id="159449"/>
    <lineage>
        <taxon>Bacteria</taxon>
        <taxon>Bacillati</taxon>
        <taxon>Actinomycetota</taxon>
        <taxon>Actinomycetes</taxon>
        <taxon>Kitasatosporales</taxon>
        <taxon>Streptomycetaceae</taxon>
        <taxon>Embleya</taxon>
    </lineage>
</organism>
<dbReference type="InterPro" id="IPR044119">
    <property type="entry name" value="Adenylation_LigC-like"/>
</dbReference>
<keyword evidence="6" id="KW-1185">Reference proteome</keyword>
<dbReference type="Proteomes" id="UP000190037">
    <property type="component" value="Unassembled WGS sequence"/>
</dbReference>
<feature type="domain" description="ATP-dependent DNA ligase family profile" evidence="4">
    <location>
        <begin position="105"/>
        <end position="232"/>
    </location>
</feature>
<comment type="catalytic activity">
    <reaction evidence="3">
        <text>ATP + (deoxyribonucleotide)n-3'-hydroxyl + 5'-phospho-(deoxyribonucleotide)m = (deoxyribonucleotide)n+m + AMP + diphosphate.</text>
        <dbReference type="EC" id="6.5.1.1"/>
    </reaction>
</comment>
<dbReference type="CDD" id="cd07970">
    <property type="entry name" value="OBF_DNA_ligase_LigC"/>
    <property type="match status" value="1"/>
</dbReference>
<dbReference type="Gene3D" id="2.40.50.140">
    <property type="entry name" value="Nucleic acid-binding proteins"/>
    <property type="match status" value="1"/>
</dbReference>
<evidence type="ECO:0000256" key="3">
    <source>
        <dbReference type="ARBA" id="ARBA00034003"/>
    </source>
</evidence>
<dbReference type="GO" id="GO:0006310">
    <property type="term" value="P:DNA recombination"/>
    <property type="evidence" value="ECO:0007669"/>
    <property type="project" value="InterPro"/>
</dbReference>